<dbReference type="EMBL" id="JAPFFF010000009">
    <property type="protein sequence ID" value="KAK8882091.1"/>
    <property type="molecule type" value="Genomic_DNA"/>
</dbReference>
<gene>
    <name evidence="1" type="ORF">M9Y10_044731</name>
</gene>
<name>A0ABR2JTJ2_9EUKA</name>
<dbReference type="Proteomes" id="UP001470230">
    <property type="component" value="Unassembled WGS sequence"/>
</dbReference>
<sequence length="88" mass="10105">MNQIRFLESHIDRNEAVQPFDIKDTAFTSRLKATIILIQKKPPNILKEINFLIDEEDEVNQKAVKKIGKGATSVAFKVIDKRSSQVMY</sequence>
<evidence type="ECO:0000313" key="2">
    <source>
        <dbReference type="Proteomes" id="UP001470230"/>
    </source>
</evidence>
<evidence type="ECO:0008006" key="3">
    <source>
        <dbReference type="Google" id="ProtNLM"/>
    </source>
</evidence>
<reference evidence="1 2" key="1">
    <citation type="submission" date="2024-04" db="EMBL/GenBank/DDBJ databases">
        <title>Tritrichomonas musculus Genome.</title>
        <authorList>
            <person name="Alves-Ferreira E."/>
            <person name="Grigg M."/>
            <person name="Lorenzi H."/>
            <person name="Galac M."/>
        </authorList>
    </citation>
    <scope>NUCLEOTIDE SEQUENCE [LARGE SCALE GENOMIC DNA]</scope>
    <source>
        <strain evidence="1 2">EAF2021</strain>
    </source>
</reference>
<organism evidence="1 2">
    <name type="scientific">Tritrichomonas musculus</name>
    <dbReference type="NCBI Taxonomy" id="1915356"/>
    <lineage>
        <taxon>Eukaryota</taxon>
        <taxon>Metamonada</taxon>
        <taxon>Parabasalia</taxon>
        <taxon>Tritrichomonadida</taxon>
        <taxon>Tritrichomonadidae</taxon>
        <taxon>Tritrichomonas</taxon>
    </lineage>
</organism>
<proteinExistence type="predicted"/>
<protein>
    <recommendedName>
        <fullName evidence="3">Protein kinase domain-containing protein</fullName>
    </recommendedName>
</protein>
<comment type="caution">
    <text evidence="1">The sequence shown here is derived from an EMBL/GenBank/DDBJ whole genome shotgun (WGS) entry which is preliminary data.</text>
</comment>
<evidence type="ECO:0000313" key="1">
    <source>
        <dbReference type="EMBL" id="KAK8882091.1"/>
    </source>
</evidence>
<accession>A0ABR2JTJ2</accession>
<keyword evidence="2" id="KW-1185">Reference proteome</keyword>